<keyword evidence="13" id="KW-1185">Reference proteome</keyword>
<protein>
    <recommendedName>
        <fullName evidence="14">Nuclear receptor domain-containing protein</fullName>
    </recommendedName>
</protein>
<evidence type="ECO:0000313" key="12">
    <source>
        <dbReference type="EMBL" id="CAD7625348.1"/>
    </source>
</evidence>
<evidence type="ECO:0000259" key="10">
    <source>
        <dbReference type="PROSITE" id="PS51030"/>
    </source>
</evidence>
<keyword evidence="4" id="KW-0805">Transcription regulation</keyword>
<evidence type="ECO:0000313" key="13">
    <source>
        <dbReference type="Proteomes" id="UP000759131"/>
    </source>
</evidence>
<keyword evidence="6" id="KW-0804">Transcription</keyword>
<keyword evidence="2" id="KW-0863">Zinc-finger</keyword>
<dbReference type="Gene3D" id="3.30.50.10">
    <property type="entry name" value="Erythroid Transcription Factor GATA-1, subunit A"/>
    <property type="match status" value="1"/>
</dbReference>
<dbReference type="InterPro" id="IPR050234">
    <property type="entry name" value="Nuclear_hormone_rcpt_NR1"/>
</dbReference>
<dbReference type="GO" id="GO:0000978">
    <property type="term" value="F:RNA polymerase II cis-regulatory region sequence-specific DNA binding"/>
    <property type="evidence" value="ECO:0007669"/>
    <property type="project" value="TreeGrafter"/>
</dbReference>
<dbReference type="PROSITE" id="PS51843">
    <property type="entry name" value="NR_LBD"/>
    <property type="match status" value="1"/>
</dbReference>
<keyword evidence="1" id="KW-0479">Metal-binding</keyword>
<organism evidence="12">
    <name type="scientific">Medioppia subpectinata</name>
    <dbReference type="NCBI Taxonomy" id="1979941"/>
    <lineage>
        <taxon>Eukaryota</taxon>
        <taxon>Metazoa</taxon>
        <taxon>Ecdysozoa</taxon>
        <taxon>Arthropoda</taxon>
        <taxon>Chelicerata</taxon>
        <taxon>Arachnida</taxon>
        <taxon>Acari</taxon>
        <taxon>Acariformes</taxon>
        <taxon>Sarcoptiformes</taxon>
        <taxon>Oribatida</taxon>
        <taxon>Brachypylina</taxon>
        <taxon>Oppioidea</taxon>
        <taxon>Oppiidae</taxon>
        <taxon>Medioppia</taxon>
    </lineage>
</organism>
<keyword evidence="5" id="KW-0238">DNA-binding</keyword>
<sequence>MRPKNFGAMSCGPCKAFFRRNAIQNRFKCQFNERCKIDIITRKFCPKCRLNKCFSIGMNKDWILNEEQKEVIRKRLHENRLMKLKTNTESNSCDDNNSDKKPAKERKVKKKKVDNNNNNSHNSDDNTDIDVLTVPALKTYVLSSDGSDSLSPALQSDYEELNTAIDGMASDHNEWSSTSSCDSDSAGGDNHRSLVSIHRPIADYSNNFNEREGVCLSELLSAMDSVRDPISPTARELTDFHHIYQIMTIRLDHGIRDIIKLSKNLTTFKAVSEMDRYILVKQSCVEICLMRSALVYDYRTGYWNIFLRNDDSYRIKLNVIKQHSNDIYKAFKTFLQNAKLECGSDSLIFDLLTAITLFNPNQPNLSNRDAVQ</sequence>
<dbReference type="InterPro" id="IPR001628">
    <property type="entry name" value="Znf_hrmn_rcpt"/>
</dbReference>
<evidence type="ECO:0000256" key="6">
    <source>
        <dbReference type="ARBA" id="ARBA00023163"/>
    </source>
</evidence>
<evidence type="ECO:0000256" key="3">
    <source>
        <dbReference type="ARBA" id="ARBA00022833"/>
    </source>
</evidence>
<dbReference type="Proteomes" id="UP000759131">
    <property type="component" value="Unassembled WGS sequence"/>
</dbReference>
<keyword evidence="8" id="KW-0539">Nucleus</keyword>
<accession>A0A7R9KLE7</accession>
<dbReference type="GO" id="GO:0030154">
    <property type="term" value="P:cell differentiation"/>
    <property type="evidence" value="ECO:0007669"/>
    <property type="project" value="TreeGrafter"/>
</dbReference>
<evidence type="ECO:0000256" key="9">
    <source>
        <dbReference type="SAM" id="MobiDB-lite"/>
    </source>
</evidence>
<dbReference type="GO" id="GO:0008270">
    <property type="term" value="F:zinc ion binding"/>
    <property type="evidence" value="ECO:0007669"/>
    <property type="project" value="UniProtKB-KW"/>
</dbReference>
<dbReference type="SUPFAM" id="SSF48508">
    <property type="entry name" value="Nuclear receptor ligand-binding domain"/>
    <property type="match status" value="1"/>
</dbReference>
<feature type="compositionally biased region" description="Basic residues" evidence="9">
    <location>
        <begin position="103"/>
        <end position="112"/>
    </location>
</feature>
<dbReference type="PRINTS" id="PR00047">
    <property type="entry name" value="STROIDFINGER"/>
</dbReference>
<dbReference type="AlphaFoldDB" id="A0A7R9KLE7"/>
<keyword evidence="3" id="KW-0862">Zinc</keyword>
<name>A0A7R9KLE7_9ACAR</name>
<dbReference type="SMART" id="SM00399">
    <property type="entry name" value="ZnF_C4"/>
    <property type="match status" value="1"/>
</dbReference>
<dbReference type="Gene3D" id="1.10.565.10">
    <property type="entry name" value="Retinoid X Receptor"/>
    <property type="match status" value="1"/>
</dbReference>
<proteinExistence type="predicted"/>
<gene>
    <name evidence="12" type="ORF">OSB1V03_LOCUS5783</name>
</gene>
<evidence type="ECO:0008006" key="14">
    <source>
        <dbReference type="Google" id="ProtNLM"/>
    </source>
</evidence>
<evidence type="ECO:0000256" key="5">
    <source>
        <dbReference type="ARBA" id="ARBA00023125"/>
    </source>
</evidence>
<evidence type="ECO:0000256" key="4">
    <source>
        <dbReference type="ARBA" id="ARBA00023015"/>
    </source>
</evidence>
<feature type="domain" description="NR LBD" evidence="11">
    <location>
        <begin position="218"/>
        <end position="372"/>
    </location>
</feature>
<keyword evidence="7" id="KW-0675">Receptor</keyword>
<evidence type="ECO:0000256" key="7">
    <source>
        <dbReference type="ARBA" id="ARBA00023170"/>
    </source>
</evidence>
<dbReference type="PANTHER" id="PTHR24082:SF283">
    <property type="entry name" value="NUCLEAR HORMONE RECEPTOR HR96"/>
    <property type="match status" value="1"/>
</dbReference>
<dbReference type="GO" id="GO:0045944">
    <property type="term" value="P:positive regulation of transcription by RNA polymerase II"/>
    <property type="evidence" value="ECO:0007669"/>
    <property type="project" value="TreeGrafter"/>
</dbReference>
<evidence type="ECO:0000256" key="8">
    <source>
        <dbReference type="ARBA" id="ARBA00023242"/>
    </source>
</evidence>
<evidence type="ECO:0000256" key="2">
    <source>
        <dbReference type="ARBA" id="ARBA00022771"/>
    </source>
</evidence>
<dbReference type="SUPFAM" id="SSF57716">
    <property type="entry name" value="Glucocorticoid receptor-like (DNA-binding domain)"/>
    <property type="match status" value="1"/>
</dbReference>
<dbReference type="EMBL" id="OC857566">
    <property type="protein sequence ID" value="CAD7625348.1"/>
    <property type="molecule type" value="Genomic_DNA"/>
</dbReference>
<reference evidence="12" key="1">
    <citation type="submission" date="2020-11" db="EMBL/GenBank/DDBJ databases">
        <authorList>
            <person name="Tran Van P."/>
        </authorList>
    </citation>
    <scope>NUCLEOTIDE SEQUENCE</scope>
</reference>
<dbReference type="InterPro" id="IPR013088">
    <property type="entry name" value="Znf_NHR/GATA"/>
</dbReference>
<dbReference type="InterPro" id="IPR000536">
    <property type="entry name" value="Nucl_hrmn_rcpt_lig-bd"/>
</dbReference>
<dbReference type="PANTHER" id="PTHR24082">
    <property type="entry name" value="NUCLEAR HORMONE RECEPTOR"/>
    <property type="match status" value="1"/>
</dbReference>
<dbReference type="PROSITE" id="PS51030">
    <property type="entry name" value="NUCLEAR_REC_DBD_2"/>
    <property type="match status" value="1"/>
</dbReference>
<dbReference type="GO" id="GO:0000122">
    <property type="term" value="P:negative regulation of transcription by RNA polymerase II"/>
    <property type="evidence" value="ECO:0007669"/>
    <property type="project" value="TreeGrafter"/>
</dbReference>
<dbReference type="Pfam" id="PF00105">
    <property type="entry name" value="zf-C4"/>
    <property type="match status" value="1"/>
</dbReference>
<feature type="domain" description="Nuclear receptor" evidence="10">
    <location>
        <begin position="1"/>
        <end position="65"/>
    </location>
</feature>
<dbReference type="EMBL" id="CAJPIZ010002991">
    <property type="protein sequence ID" value="CAG2105778.1"/>
    <property type="molecule type" value="Genomic_DNA"/>
</dbReference>
<dbReference type="GO" id="GO:0004879">
    <property type="term" value="F:nuclear receptor activity"/>
    <property type="evidence" value="ECO:0007669"/>
    <property type="project" value="TreeGrafter"/>
</dbReference>
<dbReference type="InterPro" id="IPR035500">
    <property type="entry name" value="NHR-like_dom_sf"/>
</dbReference>
<feature type="region of interest" description="Disordered" evidence="9">
    <location>
        <begin position="87"/>
        <end position="128"/>
    </location>
</feature>
<evidence type="ECO:0000259" key="11">
    <source>
        <dbReference type="PROSITE" id="PS51843"/>
    </source>
</evidence>
<evidence type="ECO:0000256" key="1">
    <source>
        <dbReference type="ARBA" id="ARBA00022723"/>
    </source>
</evidence>
<dbReference type="OrthoDB" id="10525662at2759"/>